<protein>
    <submittedName>
        <fullName evidence="1">Uncharacterized protein</fullName>
    </submittedName>
</protein>
<dbReference type="EMBL" id="CBSW010000016">
    <property type="protein sequence ID" value="CDG95241.1"/>
    <property type="molecule type" value="Genomic_DNA"/>
</dbReference>
<proteinExistence type="predicted"/>
<comment type="caution">
    <text evidence="1">The sequence shown here is derived from an EMBL/GenBank/DDBJ whole genome shotgun (WGS) entry which is preliminary data.</text>
</comment>
<organism evidence="1">
    <name type="scientific">Xenorhabdus bovienii str. puntauvense</name>
    <dbReference type="NCBI Taxonomy" id="1398201"/>
    <lineage>
        <taxon>Bacteria</taxon>
        <taxon>Pseudomonadati</taxon>
        <taxon>Pseudomonadota</taxon>
        <taxon>Gammaproteobacteria</taxon>
        <taxon>Enterobacterales</taxon>
        <taxon>Morganellaceae</taxon>
        <taxon>Xenorhabdus</taxon>
    </lineage>
</organism>
<gene>
    <name evidence="1" type="ORF">XBP1_1120031</name>
</gene>
<dbReference type="Proteomes" id="UP000028511">
    <property type="component" value="Unassembled WGS sequence"/>
</dbReference>
<name>A0A077MZJ7_XENBV</name>
<sequence length="29" mass="3467">MTFEKKIDISKGRLMKNMINNNYSQHILV</sequence>
<reference evidence="1" key="1">
    <citation type="submission" date="2013-07" db="EMBL/GenBank/DDBJ databases">
        <title>Sub-species coevolution in mutualistic symbiosis.</title>
        <authorList>
            <person name="Murfin K."/>
            <person name="Klassen J."/>
            <person name="Lee M."/>
            <person name="Forst S."/>
            <person name="Stock P."/>
            <person name="Goodrich-Blair H."/>
        </authorList>
    </citation>
    <scope>NUCLEOTIDE SEQUENCE [LARGE SCALE GENOMIC DNA]</scope>
    <source>
        <strain evidence="1">Puntauvense</strain>
    </source>
</reference>
<evidence type="ECO:0000313" key="1">
    <source>
        <dbReference type="EMBL" id="CDG95241.1"/>
    </source>
</evidence>
<dbReference type="HOGENOM" id="CLU_3410521_0_0_6"/>
<accession>A0A077MZJ7</accession>
<dbReference type="AlphaFoldDB" id="A0A077MZJ7"/>